<evidence type="ECO:0000256" key="1">
    <source>
        <dbReference type="SAM" id="SignalP"/>
    </source>
</evidence>
<gene>
    <name evidence="2" type="ORF">ACFO3I_14890</name>
</gene>
<dbReference type="EMBL" id="JBHSGB010000013">
    <property type="protein sequence ID" value="MFC4656300.1"/>
    <property type="molecule type" value="Genomic_DNA"/>
</dbReference>
<keyword evidence="3" id="KW-1185">Reference proteome</keyword>
<evidence type="ECO:0000313" key="2">
    <source>
        <dbReference type="EMBL" id="MFC4656300.1"/>
    </source>
</evidence>
<sequence length="131" mass="13925">MKLKFALLALTLTTAAAQADWLKSVKDVAGGALKDTQQSAQTALLDSAVRKALGLEEGKTTKAAVEEKIGAPASKETVEQTEVWSYDLSVLATSYPTLVELAKTQDISNKTVKLSFNADLLAKMELATPKA</sequence>
<proteinExistence type="predicted"/>
<protein>
    <submittedName>
        <fullName evidence="2">Uncharacterized protein</fullName>
    </submittedName>
</protein>
<reference evidence="3" key="1">
    <citation type="journal article" date="2019" name="Int. J. Syst. Evol. Microbiol.">
        <title>The Global Catalogue of Microorganisms (GCM) 10K type strain sequencing project: providing services to taxonomists for standard genome sequencing and annotation.</title>
        <authorList>
            <consortium name="The Broad Institute Genomics Platform"/>
            <consortium name="The Broad Institute Genome Sequencing Center for Infectious Disease"/>
            <person name="Wu L."/>
            <person name="Ma J."/>
        </authorList>
    </citation>
    <scope>NUCLEOTIDE SEQUENCE [LARGE SCALE GENOMIC DNA]</scope>
    <source>
        <strain evidence="3">DT28</strain>
    </source>
</reference>
<dbReference type="Proteomes" id="UP001595962">
    <property type="component" value="Unassembled WGS sequence"/>
</dbReference>
<keyword evidence="1" id="KW-0732">Signal</keyword>
<comment type="caution">
    <text evidence="2">The sequence shown here is derived from an EMBL/GenBank/DDBJ whole genome shotgun (WGS) entry which is preliminary data.</text>
</comment>
<name>A0ABV9JQ23_9GAMM</name>
<dbReference type="RefSeq" id="WP_377335220.1">
    <property type="nucleotide sequence ID" value="NZ_JBHSGB010000013.1"/>
</dbReference>
<organism evidence="2 3">
    <name type="scientific">Rheinheimera marina</name>
    <dbReference type="NCBI Taxonomy" id="1774958"/>
    <lineage>
        <taxon>Bacteria</taxon>
        <taxon>Pseudomonadati</taxon>
        <taxon>Pseudomonadota</taxon>
        <taxon>Gammaproteobacteria</taxon>
        <taxon>Chromatiales</taxon>
        <taxon>Chromatiaceae</taxon>
        <taxon>Rheinheimera</taxon>
    </lineage>
</organism>
<feature type="signal peptide" evidence="1">
    <location>
        <begin position="1"/>
        <end position="19"/>
    </location>
</feature>
<accession>A0ABV9JQ23</accession>
<evidence type="ECO:0000313" key="3">
    <source>
        <dbReference type="Proteomes" id="UP001595962"/>
    </source>
</evidence>
<feature type="chain" id="PRO_5047460799" evidence="1">
    <location>
        <begin position="20"/>
        <end position="131"/>
    </location>
</feature>